<evidence type="ECO:0000313" key="5">
    <source>
        <dbReference type="EMBL" id="MDU0249441.1"/>
    </source>
</evidence>
<sequence>MQSSEVLHPVAMHYNWAGTTHNNLFPRFGLLVTPFRTDHWQKQGTEDSD</sequence>
<evidence type="ECO:0000313" key="13">
    <source>
        <dbReference type="Proteomes" id="UP000555193"/>
    </source>
</evidence>
<dbReference type="RefSeq" id="WP_154577538.1">
    <property type="nucleotide sequence ID" value="NZ_CP096965.1"/>
</dbReference>
<evidence type="ECO:0000313" key="9">
    <source>
        <dbReference type="EMBL" id="MDU0251702.1"/>
    </source>
</evidence>
<evidence type="ECO:0000313" key="11">
    <source>
        <dbReference type="EMBL" id="NVB76216.1"/>
    </source>
</evidence>
<dbReference type="EMBL" id="JAWDHD010000013">
    <property type="protein sequence ID" value="MDU0250858.1"/>
    <property type="molecule type" value="Genomic_DNA"/>
</dbReference>
<evidence type="ECO:0000313" key="2">
    <source>
        <dbReference type="EMBL" id="MDU0248174.1"/>
    </source>
</evidence>
<organism evidence="11 12">
    <name type="scientific">Phocaeicola vulgatus</name>
    <name type="common">Bacteroides vulgatus</name>
    <dbReference type="NCBI Taxonomy" id="821"/>
    <lineage>
        <taxon>Bacteria</taxon>
        <taxon>Pseudomonadati</taxon>
        <taxon>Bacteroidota</taxon>
        <taxon>Bacteroidia</taxon>
        <taxon>Bacteroidales</taxon>
        <taxon>Bacteroidaceae</taxon>
        <taxon>Phocaeicola</taxon>
    </lineage>
</organism>
<dbReference type="AlphaFoldDB" id="A0A7Y6PI66"/>
<evidence type="ECO:0000313" key="1">
    <source>
        <dbReference type="EMBL" id="MDB0853369.1"/>
    </source>
</evidence>
<gene>
    <name evidence="10" type="ORF">HKQ54_10215</name>
    <name evidence="11" type="ORF">HUV05_22510</name>
    <name evidence="1" type="ORF">PL594_17860</name>
    <name evidence="2" type="ORF">RVY68_05610</name>
    <name evidence="3" type="ORF">RVY68_08535</name>
    <name evidence="4" type="ORF">RVY68_08880</name>
    <name evidence="5" type="ORF">RVY68_12310</name>
    <name evidence="6" type="ORF">RVY68_14685</name>
    <name evidence="7" type="ORF">RVY68_19575</name>
    <name evidence="8" type="ORF">RVY68_19860</name>
    <name evidence="9" type="ORF">RVY68_24370</name>
</gene>
<dbReference type="EMBL" id="JAWDHD010000014">
    <property type="protein sequence ID" value="MDU0251702.1"/>
    <property type="molecule type" value="Genomic_DNA"/>
</dbReference>
<reference evidence="11 12" key="3">
    <citation type="submission" date="2020-07" db="EMBL/GenBank/DDBJ databases">
        <title>Bacterial metabolism rescues the inhibition of intestinal drug absorption by food and drug additives.</title>
        <authorList>
            <person name="Zou L."/>
            <person name="Spanogiannopoulos P."/>
            <person name="Chien H.-C."/>
            <person name="Pieper L.M."/>
            <person name="Cai W."/>
            <person name="Khuri N."/>
            <person name="Pottel J."/>
            <person name="Vora B."/>
            <person name="Ni Z."/>
            <person name="Tsakalozou E."/>
            <person name="Zhang W."/>
            <person name="Shoichet B.K."/>
            <person name="Giacomini K.M."/>
            <person name="Turnbaugh P.J."/>
        </authorList>
    </citation>
    <scope>NUCLEOTIDE SEQUENCE [LARGE SCALE GENOMIC DNA]</scope>
    <source>
        <strain evidence="11 12">B33</strain>
    </source>
</reference>
<evidence type="ECO:0000313" key="4">
    <source>
        <dbReference type="EMBL" id="MDU0248788.1"/>
    </source>
</evidence>
<evidence type="ECO:0000313" key="12">
    <source>
        <dbReference type="Proteomes" id="UP000524321"/>
    </source>
</evidence>
<protein>
    <submittedName>
        <fullName evidence="11">Uncharacterized protein</fullName>
    </submittedName>
</protein>
<dbReference type="Proteomes" id="UP001181258">
    <property type="component" value="Unassembled WGS sequence"/>
</dbReference>
<reference evidence="11 12" key="2">
    <citation type="submission" date="2020-04" db="EMBL/GenBank/DDBJ databases">
        <authorList>
            <person name="Pieper L."/>
        </authorList>
    </citation>
    <scope>NUCLEOTIDE SEQUENCE [LARGE SCALE GENOMIC DNA]</scope>
    <source>
        <strain evidence="11 12">B33</strain>
    </source>
</reference>
<dbReference type="EMBL" id="JABDSH010000076">
    <property type="protein sequence ID" value="NMW36499.1"/>
    <property type="molecule type" value="Genomic_DNA"/>
</dbReference>
<comment type="caution">
    <text evidence="11">The sequence shown here is derived from an EMBL/GenBank/DDBJ whole genome shotgun (WGS) entry which is preliminary data.</text>
</comment>
<evidence type="ECO:0000313" key="6">
    <source>
        <dbReference type="EMBL" id="MDU0249892.1"/>
    </source>
</evidence>
<dbReference type="EMBL" id="JAWDHD010000010">
    <property type="protein sequence ID" value="MDU0248788.1"/>
    <property type="molecule type" value="Genomic_DNA"/>
</dbReference>
<proteinExistence type="predicted"/>
<reference evidence="2" key="5">
    <citation type="submission" date="2023-10" db="EMBL/GenBank/DDBJ databases">
        <title>Genome of potential pathogenic bacteria in Crohn's disease.</title>
        <authorList>
            <person name="Rodriguez-Palacios A."/>
        </authorList>
    </citation>
    <scope>NUCLEOTIDE SEQUENCE</scope>
    <source>
        <strain evidence="2">CavFT-hAR107</strain>
    </source>
</reference>
<name>A0A7Y6PI66_PHOVU</name>
<evidence type="ECO:0000313" key="8">
    <source>
        <dbReference type="EMBL" id="MDU0250858.1"/>
    </source>
</evidence>
<accession>A0A7Y6PI66</accession>
<dbReference type="EMBL" id="JAWDHD010000011">
    <property type="protein sequence ID" value="MDU0249892.1"/>
    <property type="molecule type" value="Genomic_DNA"/>
</dbReference>
<dbReference type="EMBL" id="JAQKEI010000027">
    <property type="protein sequence ID" value="MDB0853369.1"/>
    <property type="molecule type" value="Genomic_DNA"/>
</dbReference>
<dbReference type="EMBL" id="JAWDHD010000012">
    <property type="protein sequence ID" value="MDU0250807.1"/>
    <property type="molecule type" value="Genomic_DNA"/>
</dbReference>
<evidence type="ECO:0000313" key="10">
    <source>
        <dbReference type="EMBL" id="NMW36499.1"/>
    </source>
</evidence>
<dbReference type="Proteomes" id="UP000524321">
    <property type="component" value="Unassembled WGS sequence"/>
</dbReference>
<dbReference type="EMBL" id="JAWDHD010000011">
    <property type="protein sequence ID" value="MDU0249441.1"/>
    <property type="molecule type" value="Genomic_DNA"/>
</dbReference>
<dbReference type="EMBL" id="JABWDJ010000249">
    <property type="protein sequence ID" value="NVB76216.1"/>
    <property type="molecule type" value="Genomic_DNA"/>
</dbReference>
<reference evidence="1" key="4">
    <citation type="submission" date="2023-01" db="EMBL/GenBank/DDBJ databases">
        <title>Human gut microbiome strain richness.</title>
        <authorList>
            <person name="Chen-Liaw A."/>
        </authorList>
    </citation>
    <scope>NUCLEOTIDE SEQUENCE</scope>
    <source>
        <strain evidence="1">H9_m1001271B151109d0_201107</strain>
    </source>
</reference>
<dbReference type="EMBL" id="JAWDHD010000005">
    <property type="protein sequence ID" value="MDU0248174.1"/>
    <property type="molecule type" value="Genomic_DNA"/>
</dbReference>
<evidence type="ECO:0000313" key="3">
    <source>
        <dbReference type="EMBL" id="MDU0248724.1"/>
    </source>
</evidence>
<dbReference type="Proteomes" id="UP000555193">
    <property type="component" value="Unassembled WGS sequence"/>
</dbReference>
<dbReference type="Proteomes" id="UP001210999">
    <property type="component" value="Unassembled WGS sequence"/>
</dbReference>
<dbReference type="EMBL" id="JAWDHD010000008">
    <property type="protein sequence ID" value="MDU0248724.1"/>
    <property type="molecule type" value="Genomic_DNA"/>
</dbReference>
<evidence type="ECO:0000313" key="7">
    <source>
        <dbReference type="EMBL" id="MDU0250807.1"/>
    </source>
</evidence>
<reference evidence="10 13" key="1">
    <citation type="submission" date="2020-04" db="EMBL/GenBank/DDBJ databases">
        <title>A novel gut-associated lysogenic phage, Bacteroides phage BV01, alters the host transcriptome and bile acid metabolism in Bacteroides vulgatus.</title>
        <authorList>
            <person name="Campbell D.E."/>
            <person name="Ly L."/>
            <person name="Ridlon J.M."/>
            <person name="Hsiao A."/>
            <person name="Degnan P.H."/>
        </authorList>
    </citation>
    <scope>NUCLEOTIDE SEQUENCE [LARGE SCALE GENOMIC DNA]</scope>
    <source>
        <strain evidence="10 13">VPI-4506</strain>
    </source>
</reference>